<sequence>MAAAGHRHLDARPRPSAARRCVRGDRRMKCRHCGAPLDHVLVDLGHQPPSNAYLSRDQLGEPELYAPLKALVCDRCWLVQAPAYHRADELFTPDYAYFSSVSASWVEHARRYVAAMIERFGLNGDSFVVEIASNDGYLLQFVQAAGIPCLGIEPTASTAAAARARGIETLELFFGAETGRQLAGTRRSADLIAANNVLAHVPDINDFVAGFREALAPEGVATFEFPHLTRLVDGCQFDTIYHEHYSYLSLHAVTTIFASQGLRVFDVEELPTHGGSLRVFACRSEAQAHAASPRVEALLARERAAGVTGLAYYGDLQRRAERVKLDLLSFLVEQRRAGRTFAAYGAAAKGNTLLNFAGIRPDLLAFVCDAAPSKQGRFLPGSHIPILPPQALAEQRPDFVLILPWNLKDEIAAAHGDVAGWGGRFVTAVPELDVL</sequence>
<dbReference type="PANTHER" id="PTHR43861:SF5">
    <property type="entry name" value="BLL5978 PROTEIN"/>
    <property type="match status" value="1"/>
</dbReference>
<protein>
    <submittedName>
        <fullName evidence="3">Class I SAM-dependent methyltransferase</fullName>
    </submittedName>
</protein>
<dbReference type="Gene3D" id="6.10.250.3100">
    <property type="match status" value="1"/>
</dbReference>
<dbReference type="Gene3D" id="3.40.50.720">
    <property type="entry name" value="NAD(P)-binding Rossmann-like Domain"/>
    <property type="match status" value="1"/>
</dbReference>
<dbReference type="Proteomes" id="UP000323886">
    <property type="component" value="Unassembled WGS sequence"/>
</dbReference>
<dbReference type="Gene3D" id="6.20.50.110">
    <property type="entry name" value="Methyltransferase, zinc-binding domain"/>
    <property type="match status" value="1"/>
</dbReference>
<feature type="domain" description="Methyltransferase putative zinc binding" evidence="1">
    <location>
        <begin position="30"/>
        <end position="91"/>
    </location>
</feature>
<dbReference type="PANTHER" id="PTHR43861">
    <property type="entry name" value="TRANS-ACONITATE 2-METHYLTRANSFERASE-RELATED"/>
    <property type="match status" value="1"/>
</dbReference>
<dbReference type="InterPro" id="IPR013630">
    <property type="entry name" value="Methyltransf_Zn-bd_dom_put"/>
</dbReference>
<dbReference type="Pfam" id="PF08421">
    <property type="entry name" value="Methyltransf_13"/>
    <property type="match status" value="1"/>
</dbReference>
<reference evidence="3 4" key="1">
    <citation type="submission" date="2019-09" db="EMBL/GenBank/DDBJ databases">
        <title>Draft Whole-Genome sequence of Blastochloris sulfoviridis DSM 729.</title>
        <authorList>
            <person name="Meyer T.E."/>
            <person name="Kyndt J.A."/>
        </authorList>
    </citation>
    <scope>NUCLEOTIDE SEQUENCE [LARGE SCALE GENOMIC DNA]</scope>
    <source>
        <strain evidence="3 4">DSM 729</strain>
    </source>
</reference>
<evidence type="ECO:0000313" key="4">
    <source>
        <dbReference type="Proteomes" id="UP000323886"/>
    </source>
</evidence>
<evidence type="ECO:0000313" key="3">
    <source>
        <dbReference type="EMBL" id="KAA5602602.1"/>
    </source>
</evidence>
<proteinExistence type="predicted"/>
<dbReference type="InterPro" id="IPR038576">
    <property type="entry name" value="Methyltransf_Zn-bd_dom_put_sf"/>
</dbReference>
<gene>
    <name evidence="3" type="ORF">F1193_05085</name>
</gene>
<keyword evidence="3" id="KW-0808">Transferase</keyword>
<dbReference type="AlphaFoldDB" id="A0A5M6I350"/>
<dbReference type="GO" id="GO:0008168">
    <property type="term" value="F:methyltransferase activity"/>
    <property type="evidence" value="ECO:0007669"/>
    <property type="project" value="UniProtKB-KW"/>
</dbReference>
<dbReference type="OrthoDB" id="9815644at2"/>
<keyword evidence="3" id="KW-0489">Methyltransferase</keyword>
<comment type="caution">
    <text evidence="3">The sequence shown here is derived from an EMBL/GenBank/DDBJ whole genome shotgun (WGS) entry which is preliminary data.</text>
</comment>
<dbReference type="Pfam" id="PF13489">
    <property type="entry name" value="Methyltransf_23"/>
    <property type="match status" value="1"/>
</dbReference>
<organism evidence="3 4">
    <name type="scientific">Blastochloris sulfoviridis</name>
    <dbReference type="NCBI Taxonomy" id="50712"/>
    <lineage>
        <taxon>Bacteria</taxon>
        <taxon>Pseudomonadati</taxon>
        <taxon>Pseudomonadota</taxon>
        <taxon>Alphaproteobacteria</taxon>
        <taxon>Hyphomicrobiales</taxon>
        <taxon>Blastochloridaceae</taxon>
        <taxon>Blastochloris</taxon>
    </lineage>
</organism>
<name>A0A5M6I350_9HYPH</name>
<dbReference type="Pfam" id="PF08484">
    <property type="entry name" value="Methyltransf_14"/>
    <property type="match status" value="1"/>
</dbReference>
<keyword evidence="4" id="KW-1185">Reference proteome</keyword>
<accession>A0A5M6I350</accession>
<dbReference type="Gene3D" id="3.40.50.150">
    <property type="entry name" value="Vaccinia Virus protein VP39"/>
    <property type="match status" value="1"/>
</dbReference>
<dbReference type="InterPro" id="IPR013691">
    <property type="entry name" value="MeTrfase_14"/>
</dbReference>
<dbReference type="EMBL" id="VWPL01000006">
    <property type="protein sequence ID" value="KAA5602602.1"/>
    <property type="molecule type" value="Genomic_DNA"/>
</dbReference>
<evidence type="ECO:0000259" key="2">
    <source>
        <dbReference type="Pfam" id="PF08484"/>
    </source>
</evidence>
<evidence type="ECO:0000259" key="1">
    <source>
        <dbReference type="Pfam" id="PF08421"/>
    </source>
</evidence>
<dbReference type="GO" id="GO:0032259">
    <property type="term" value="P:methylation"/>
    <property type="evidence" value="ECO:0007669"/>
    <property type="project" value="UniProtKB-KW"/>
</dbReference>
<dbReference type="SUPFAM" id="SSF53335">
    <property type="entry name" value="S-adenosyl-L-methionine-dependent methyltransferases"/>
    <property type="match status" value="1"/>
</dbReference>
<feature type="domain" description="C-methyltransferase" evidence="2">
    <location>
        <begin position="271"/>
        <end position="430"/>
    </location>
</feature>
<dbReference type="InterPro" id="IPR029063">
    <property type="entry name" value="SAM-dependent_MTases_sf"/>
</dbReference>